<proteinExistence type="predicted"/>
<dbReference type="AlphaFoldDB" id="Q2IQ19"/>
<sequence length="457" mass="47578">MVVSIGGERPRTAGWSAKPRNRCGGVSSEGASQPGHPGRPGDAGWTRPSTAARFPRVTTIDSERLLAMLRDPNVESQEIAALVGAPREEVGRAARLVLGLARAKPEEVATLPAPLALALSRAALAAPRADVLAALAGHASRDVAKEAKRGLHLLRARGVQVPEPPRPAPPVAAPAPAEPPPPAYASAVDGRGERAVWLSRAVPGKGIEVGQAVISDERGLVELQVALLGRKEWRAFARGILDRGAAMGVGELERDRAHALVAEARARNEVTGQRVPEGADLWLAQLGPAAPLPDPAARFPALPAAEEAAALEASGALHDLPLLRGWFAEEGYLREVAARLDEVSVSPLYLDERQRSEQLARVLEDAVARSLEPPRRALLAGRLYSVAEHLDAAGDAANARAAAAAARALVAGRPAGEIPFARRLLEKAFPPAAPAAPGPDAGAPSPGEGSPLIVAPR</sequence>
<feature type="compositionally biased region" description="Low complexity" evidence="1">
    <location>
        <begin position="438"/>
        <end position="451"/>
    </location>
</feature>
<feature type="region of interest" description="Disordered" evidence="1">
    <location>
        <begin position="1"/>
        <end position="51"/>
    </location>
</feature>
<accession>Q2IQ19</accession>
<name>Q2IQ19_ANADE</name>
<dbReference type="HOGENOM" id="CLU_598056_0_0_7"/>
<organism evidence="2 3">
    <name type="scientific">Anaeromyxobacter dehalogenans (strain 2CP-C)</name>
    <dbReference type="NCBI Taxonomy" id="290397"/>
    <lineage>
        <taxon>Bacteria</taxon>
        <taxon>Pseudomonadati</taxon>
        <taxon>Myxococcota</taxon>
        <taxon>Myxococcia</taxon>
        <taxon>Myxococcales</taxon>
        <taxon>Cystobacterineae</taxon>
        <taxon>Anaeromyxobacteraceae</taxon>
        <taxon>Anaeromyxobacter</taxon>
    </lineage>
</organism>
<gene>
    <name evidence="2" type="ordered locus">Adeh_1124</name>
</gene>
<reference evidence="2" key="1">
    <citation type="submission" date="2006-01" db="EMBL/GenBank/DDBJ databases">
        <title>Complete sequence of Anaeromyxobacter dehalogenans 2CP-C.</title>
        <authorList>
            <consortium name="US DOE Joint Genome Institute"/>
            <person name="Copeland A."/>
            <person name="Lucas S."/>
            <person name="Lapidus A."/>
            <person name="Barry K."/>
            <person name="Detter J.C."/>
            <person name="Glavina T."/>
            <person name="Hammon N."/>
            <person name="Israni S."/>
            <person name="Pitluck S."/>
            <person name="Brettin T."/>
            <person name="Bruce D."/>
            <person name="Han C."/>
            <person name="Tapia R."/>
            <person name="Gilna P."/>
            <person name="Kiss H."/>
            <person name="Schmutz J."/>
            <person name="Larimer F."/>
            <person name="Land M."/>
            <person name="Kyrpides N."/>
            <person name="Anderson I."/>
            <person name="Sanford R.A."/>
            <person name="Ritalahti K.M."/>
            <person name="Thomas H.S."/>
            <person name="Kirby J.R."/>
            <person name="Zhulin I.B."/>
            <person name="Loeffler F.E."/>
            <person name="Richardson P."/>
        </authorList>
    </citation>
    <scope>NUCLEOTIDE SEQUENCE</scope>
    <source>
        <strain evidence="2">2CP-C</strain>
    </source>
</reference>
<dbReference type="STRING" id="290397.Adeh_1124"/>
<dbReference type="KEGG" id="ade:Adeh_1124"/>
<evidence type="ECO:0000256" key="1">
    <source>
        <dbReference type="SAM" id="MobiDB-lite"/>
    </source>
</evidence>
<evidence type="ECO:0000313" key="3">
    <source>
        <dbReference type="Proteomes" id="UP000001935"/>
    </source>
</evidence>
<feature type="region of interest" description="Disordered" evidence="1">
    <location>
        <begin position="431"/>
        <end position="457"/>
    </location>
</feature>
<dbReference type="Proteomes" id="UP000001935">
    <property type="component" value="Chromosome"/>
</dbReference>
<feature type="region of interest" description="Disordered" evidence="1">
    <location>
        <begin position="159"/>
        <end position="186"/>
    </location>
</feature>
<protein>
    <submittedName>
        <fullName evidence="2">Uncharacterized protein</fullName>
    </submittedName>
</protein>
<evidence type="ECO:0000313" key="2">
    <source>
        <dbReference type="EMBL" id="ABC80899.1"/>
    </source>
</evidence>
<dbReference type="EMBL" id="CP000251">
    <property type="protein sequence ID" value="ABC80899.1"/>
    <property type="molecule type" value="Genomic_DNA"/>
</dbReference>
<feature type="compositionally biased region" description="Pro residues" evidence="1">
    <location>
        <begin position="162"/>
        <end position="183"/>
    </location>
</feature>